<dbReference type="AlphaFoldDB" id="A0A8T0MNI4"/>
<dbReference type="EMBL" id="CM029054">
    <property type="protein sequence ID" value="KAG2538003.1"/>
    <property type="molecule type" value="Genomic_DNA"/>
</dbReference>
<organism evidence="2 3">
    <name type="scientific">Panicum virgatum</name>
    <name type="common">Blackwell switchgrass</name>
    <dbReference type="NCBI Taxonomy" id="38727"/>
    <lineage>
        <taxon>Eukaryota</taxon>
        <taxon>Viridiplantae</taxon>
        <taxon>Streptophyta</taxon>
        <taxon>Embryophyta</taxon>
        <taxon>Tracheophyta</taxon>
        <taxon>Spermatophyta</taxon>
        <taxon>Magnoliopsida</taxon>
        <taxon>Liliopsida</taxon>
        <taxon>Poales</taxon>
        <taxon>Poaceae</taxon>
        <taxon>PACMAD clade</taxon>
        <taxon>Panicoideae</taxon>
        <taxon>Panicodae</taxon>
        <taxon>Paniceae</taxon>
        <taxon>Panicinae</taxon>
        <taxon>Panicum</taxon>
        <taxon>Panicum sect. Hiantes</taxon>
    </lineage>
</organism>
<feature type="region of interest" description="Disordered" evidence="1">
    <location>
        <begin position="136"/>
        <end position="157"/>
    </location>
</feature>
<dbReference type="Proteomes" id="UP000823388">
    <property type="component" value="Chromosome 9N"/>
</dbReference>
<reference evidence="2" key="1">
    <citation type="submission" date="2020-05" db="EMBL/GenBank/DDBJ databases">
        <title>WGS assembly of Panicum virgatum.</title>
        <authorList>
            <person name="Lovell J.T."/>
            <person name="Jenkins J."/>
            <person name="Shu S."/>
            <person name="Juenger T.E."/>
            <person name="Schmutz J."/>
        </authorList>
    </citation>
    <scope>NUCLEOTIDE SEQUENCE</scope>
    <source>
        <strain evidence="2">AP13</strain>
    </source>
</reference>
<proteinExistence type="predicted"/>
<feature type="region of interest" description="Disordered" evidence="1">
    <location>
        <begin position="239"/>
        <end position="361"/>
    </location>
</feature>
<comment type="caution">
    <text evidence="2">The sequence shown here is derived from an EMBL/GenBank/DDBJ whole genome shotgun (WGS) entry which is preliminary data.</text>
</comment>
<feature type="compositionally biased region" description="Basic and acidic residues" evidence="1">
    <location>
        <begin position="324"/>
        <end position="343"/>
    </location>
</feature>
<accession>A0A8T0MNI4</accession>
<sequence length="361" mass="39515">MPDCSTHPLPCWRWWPACSSPPTPPSWARSCAAAVGGHRRVPHQSGPELVACGSRQRRSRPDPWPKCPGRPWRSTVQCRAAQGGVRRACSERTSTMARSARRRPVRVGAVSNRVGEMRKGRTGRGASWGSVLGAERRQGMAGDARRRSGRSSGRLQWQHAARHGPLPGAEHNDKPTLLNYNDFSIRPDVATIQLFFATVEHAQDQLLQEGKGSRCHTQRTKIWAAFAAACPGRWDSERRAQVVGSRPPWRSSGAPSRAVGSSGAAPRHVRSRRPRRGSSVGGGGVRRRHGGDKTSPRASARRRWIHLPRPRPPPDPPAPAAAVAREREWTEGEEERSAWRRGEGSQFASGAGVLLATVDSP</sequence>
<evidence type="ECO:0000313" key="2">
    <source>
        <dbReference type="EMBL" id="KAG2538003.1"/>
    </source>
</evidence>
<feature type="compositionally biased region" description="Pro residues" evidence="1">
    <location>
        <begin position="310"/>
        <end position="319"/>
    </location>
</feature>
<gene>
    <name evidence="2" type="ORF">PVAP13_9NG316373</name>
</gene>
<evidence type="ECO:0000256" key="1">
    <source>
        <dbReference type="SAM" id="MobiDB-lite"/>
    </source>
</evidence>
<evidence type="ECO:0000313" key="3">
    <source>
        <dbReference type="Proteomes" id="UP000823388"/>
    </source>
</evidence>
<feature type="compositionally biased region" description="Basic residues" evidence="1">
    <location>
        <begin position="299"/>
        <end position="309"/>
    </location>
</feature>
<protein>
    <submittedName>
        <fullName evidence="2">Uncharacterized protein</fullName>
    </submittedName>
</protein>
<name>A0A8T0MNI4_PANVG</name>
<keyword evidence="3" id="KW-1185">Reference proteome</keyword>
<feature type="compositionally biased region" description="Basic and acidic residues" evidence="1">
    <location>
        <begin position="136"/>
        <end position="146"/>
    </location>
</feature>
<feature type="compositionally biased region" description="Basic residues" evidence="1">
    <location>
        <begin position="267"/>
        <end position="276"/>
    </location>
</feature>